<accession>A0A814AEQ5</accession>
<dbReference type="Gene3D" id="3.30.720.50">
    <property type="match status" value="1"/>
</dbReference>
<comment type="caution">
    <text evidence="3">The sequence shown here is derived from an EMBL/GenBank/DDBJ whole genome shotgun (WGS) entry which is preliminary data.</text>
</comment>
<dbReference type="InterPro" id="IPR004170">
    <property type="entry name" value="WWE_dom"/>
</dbReference>
<dbReference type="Pfam" id="PF02825">
    <property type="entry name" value="WWE"/>
    <property type="match status" value="1"/>
</dbReference>
<dbReference type="InterPro" id="IPR003540">
    <property type="entry name" value="ADP-ribosyltransferase"/>
</dbReference>
<dbReference type="EMBL" id="CAJOBC010001692">
    <property type="protein sequence ID" value="CAF3693352.1"/>
    <property type="molecule type" value="Genomic_DNA"/>
</dbReference>
<dbReference type="OrthoDB" id="423533at2759"/>
<dbReference type="SUPFAM" id="SSF56399">
    <property type="entry name" value="ADP-ribosylation"/>
    <property type="match status" value="1"/>
</dbReference>
<dbReference type="PROSITE" id="PS50918">
    <property type="entry name" value="WWE"/>
    <property type="match status" value="1"/>
</dbReference>
<dbReference type="InterPro" id="IPR037197">
    <property type="entry name" value="WWE_dom_sf"/>
</dbReference>
<evidence type="ECO:0000313" key="4">
    <source>
        <dbReference type="EMBL" id="CAF3648733.1"/>
    </source>
</evidence>
<dbReference type="EMBL" id="CAJNOQ010001692">
    <property type="protein sequence ID" value="CAF0912562.1"/>
    <property type="molecule type" value="Genomic_DNA"/>
</dbReference>
<dbReference type="Proteomes" id="UP000663829">
    <property type="component" value="Unassembled WGS sequence"/>
</dbReference>
<dbReference type="PROSITE" id="PS51996">
    <property type="entry name" value="TR_MART"/>
    <property type="match status" value="1"/>
</dbReference>
<dbReference type="EMBL" id="CAJOBA010002528">
    <property type="protein sequence ID" value="CAF3648733.1"/>
    <property type="molecule type" value="Genomic_DNA"/>
</dbReference>
<name>A0A814AEQ5_9BILA</name>
<evidence type="ECO:0000313" key="3">
    <source>
        <dbReference type="EMBL" id="CAF0912562.1"/>
    </source>
</evidence>
<reference evidence="3" key="1">
    <citation type="submission" date="2021-02" db="EMBL/GenBank/DDBJ databases">
        <authorList>
            <person name="Nowell W R."/>
        </authorList>
    </citation>
    <scope>NUCLEOTIDE SEQUENCE</scope>
</reference>
<dbReference type="EMBL" id="CAJNOK010002528">
    <property type="protein sequence ID" value="CAF0863976.1"/>
    <property type="molecule type" value="Genomic_DNA"/>
</dbReference>
<dbReference type="Proteomes" id="UP000681722">
    <property type="component" value="Unassembled WGS sequence"/>
</dbReference>
<proteinExistence type="predicted"/>
<feature type="domain" description="WWE" evidence="1">
    <location>
        <begin position="13"/>
        <end position="97"/>
    </location>
</feature>
<evidence type="ECO:0000313" key="2">
    <source>
        <dbReference type="EMBL" id="CAF0863976.1"/>
    </source>
</evidence>
<organism evidence="3 6">
    <name type="scientific">Didymodactylos carnosus</name>
    <dbReference type="NCBI Taxonomy" id="1234261"/>
    <lineage>
        <taxon>Eukaryota</taxon>
        <taxon>Metazoa</taxon>
        <taxon>Spiralia</taxon>
        <taxon>Gnathifera</taxon>
        <taxon>Rotifera</taxon>
        <taxon>Eurotatoria</taxon>
        <taxon>Bdelloidea</taxon>
        <taxon>Philodinida</taxon>
        <taxon>Philodinidae</taxon>
        <taxon>Didymodactylos</taxon>
    </lineage>
</organism>
<dbReference type="Gene3D" id="3.90.176.10">
    <property type="entry name" value="Toxin ADP-ribosyltransferase, Chain A, domain 1"/>
    <property type="match status" value="1"/>
</dbReference>
<evidence type="ECO:0000313" key="6">
    <source>
        <dbReference type="Proteomes" id="UP000663829"/>
    </source>
</evidence>
<evidence type="ECO:0000313" key="5">
    <source>
        <dbReference type="EMBL" id="CAF3693352.1"/>
    </source>
</evidence>
<dbReference type="Proteomes" id="UP000682733">
    <property type="component" value="Unassembled WGS sequence"/>
</dbReference>
<dbReference type="Pfam" id="PF03496">
    <property type="entry name" value="ADPrib_exo_Tox"/>
    <property type="match status" value="1"/>
</dbReference>
<dbReference type="Proteomes" id="UP000677228">
    <property type="component" value="Unassembled WGS sequence"/>
</dbReference>
<dbReference type="SUPFAM" id="SSF117839">
    <property type="entry name" value="WWE domain"/>
    <property type="match status" value="1"/>
</dbReference>
<sequence length="345" mass="40366">MGNRSDKNVIPVSTDLPIVHPVFLERPIWYWNSDKNPWSSSPELCKWQPYSDIENEIIETAYQSYEKQVLLDNYIIDLEHKVQIDKQDEKKTCPIKQFLVSSQNDLLRTERFYFPQKLVQSFSEVNSNRFLNEWKNKNHGISLSDKLEQAADGIIKEGKQLGLQTEPKWIAKELREMKDKPNEEIEKYLISLYTKECFIYKIINKTLRENDRSKLDTLGALCQLLYHCDCSSTFKPYGYNGLLYRGAQLDQQTIDGYIQAVGSKKTWDAFSSTSKKREKAEKFGNVLFIIELKSSSYHFSGMDISSYSYYPEEEEVLVRAARNFIIEKVERDDMTGKYCIYLSLC</sequence>
<gene>
    <name evidence="3" type="ORF">GPM918_LOCUS9225</name>
    <name evidence="2" type="ORF">OVA965_LOCUS7778</name>
    <name evidence="5" type="ORF">SRO942_LOCUS9226</name>
    <name evidence="4" type="ORF">TMI583_LOCUS7773</name>
</gene>
<dbReference type="GO" id="GO:0005576">
    <property type="term" value="C:extracellular region"/>
    <property type="evidence" value="ECO:0007669"/>
    <property type="project" value="InterPro"/>
</dbReference>
<dbReference type="AlphaFoldDB" id="A0A814AEQ5"/>
<evidence type="ECO:0000259" key="1">
    <source>
        <dbReference type="PROSITE" id="PS50918"/>
    </source>
</evidence>
<keyword evidence="6" id="KW-1185">Reference proteome</keyword>
<protein>
    <recommendedName>
        <fullName evidence="1">WWE domain-containing protein</fullName>
    </recommendedName>
</protein>